<keyword evidence="2" id="KW-0732">Signal</keyword>
<evidence type="ECO:0000313" key="4">
    <source>
        <dbReference type="Proteomes" id="UP001473302"/>
    </source>
</evidence>
<feature type="chain" id="PRO_5046341002" evidence="2">
    <location>
        <begin position="24"/>
        <end position="101"/>
    </location>
</feature>
<evidence type="ECO:0000313" key="3">
    <source>
        <dbReference type="EMBL" id="GAA5811457.1"/>
    </source>
</evidence>
<feature type="region of interest" description="Disordered" evidence="1">
    <location>
        <begin position="66"/>
        <end position="91"/>
    </location>
</feature>
<evidence type="ECO:0000256" key="2">
    <source>
        <dbReference type="SAM" id="SignalP"/>
    </source>
</evidence>
<dbReference type="EMBL" id="BAABUK010000010">
    <property type="protein sequence ID" value="GAA5811457.1"/>
    <property type="molecule type" value="Genomic_DNA"/>
</dbReference>
<gene>
    <name evidence="3" type="ORF">MFLAVUS_004894</name>
</gene>
<feature type="compositionally biased region" description="Pro residues" evidence="1">
    <location>
        <begin position="75"/>
        <end position="91"/>
    </location>
</feature>
<name>A0ABP9YX85_9FUNG</name>
<reference evidence="3 4" key="1">
    <citation type="submission" date="2024-04" db="EMBL/GenBank/DDBJ databases">
        <title>genome sequences of Mucor flavus KT1a and Helicostylum pulchrum KT1b strains isolated from the surface of a dry-aged beef.</title>
        <authorList>
            <person name="Toyotome T."/>
            <person name="Hosono M."/>
            <person name="Torimaru M."/>
            <person name="Fukuda K."/>
            <person name="Mikami N."/>
        </authorList>
    </citation>
    <scope>NUCLEOTIDE SEQUENCE [LARGE SCALE GENOMIC DNA]</scope>
    <source>
        <strain evidence="3 4">KT1a</strain>
    </source>
</reference>
<sequence length="101" mass="11062">MKSFSVLSALLLICMLALAQVWAAPVESEAVESEAVKPSEVSVANSNEQACNDWFNAAYSQSARPLVARDRSSSPFPPYPPPPSYPPYPPPPTFPPYPPRW</sequence>
<protein>
    <submittedName>
        <fullName evidence="3">Uncharacterized protein</fullName>
    </submittedName>
</protein>
<feature type="signal peptide" evidence="2">
    <location>
        <begin position="1"/>
        <end position="23"/>
    </location>
</feature>
<evidence type="ECO:0000256" key="1">
    <source>
        <dbReference type="SAM" id="MobiDB-lite"/>
    </source>
</evidence>
<accession>A0ABP9YX85</accession>
<comment type="caution">
    <text evidence="3">The sequence shown here is derived from an EMBL/GenBank/DDBJ whole genome shotgun (WGS) entry which is preliminary data.</text>
</comment>
<dbReference type="Proteomes" id="UP001473302">
    <property type="component" value="Unassembled WGS sequence"/>
</dbReference>
<organism evidence="3 4">
    <name type="scientific">Mucor flavus</name>
    <dbReference type="NCBI Taxonomy" id="439312"/>
    <lineage>
        <taxon>Eukaryota</taxon>
        <taxon>Fungi</taxon>
        <taxon>Fungi incertae sedis</taxon>
        <taxon>Mucoromycota</taxon>
        <taxon>Mucoromycotina</taxon>
        <taxon>Mucoromycetes</taxon>
        <taxon>Mucorales</taxon>
        <taxon>Mucorineae</taxon>
        <taxon>Mucoraceae</taxon>
        <taxon>Mucor</taxon>
    </lineage>
</organism>
<keyword evidence="4" id="KW-1185">Reference proteome</keyword>
<proteinExistence type="predicted"/>